<name>A0A4C1ZVI2_EUMVA</name>
<reference evidence="1 2" key="1">
    <citation type="journal article" date="2019" name="Commun. Biol.">
        <title>The bagworm genome reveals a unique fibroin gene that provides high tensile strength.</title>
        <authorList>
            <person name="Kono N."/>
            <person name="Nakamura H."/>
            <person name="Ohtoshi R."/>
            <person name="Tomita M."/>
            <person name="Numata K."/>
            <person name="Arakawa K."/>
        </authorList>
    </citation>
    <scope>NUCLEOTIDE SEQUENCE [LARGE SCALE GENOMIC DNA]</scope>
</reference>
<sequence>MPKFVAVVSGGRHGAVTGTRGPRPMHGRAGCKIKVNASASVGPVLFPDFASATATNLTINYNSDFDTDIRHPAAPGACAGKCRIASPLYEAIGPNDQVQEHGTRPAANERRFASQNLSIHRITRFQRLRAARRRVIRKNAHSQMPQGEFQGCHELVLRPND</sequence>
<dbReference type="AlphaFoldDB" id="A0A4C1ZVI2"/>
<keyword evidence="2" id="KW-1185">Reference proteome</keyword>
<evidence type="ECO:0000313" key="2">
    <source>
        <dbReference type="Proteomes" id="UP000299102"/>
    </source>
</evidence>
<dbReference type="Proteomes" id="UP000299102">
    <property type="component" value="Unassembled WGS sequence"/>
</dbReference>
<dbReference type="EMBL" id="BGZK01002233">
    <property type="protein sequence ID" value="GBP92030.1"/>
    <property type="molecule type" value="Genomic_DNA"/>
</dbReference>
<accession>A0A4C1ZVI2</accession>
<protein>
    <submittedName>
        <fullName evidence="1">Uncharacterized protein</fullName>
    </submittedName>
</protein>
<proteinExistence type="predicted"/>
<organism evidence="1 2">
    <name type="scientific">Eumeta variegata</name>
    <name type="common">Bagworm moth</name>
    <name type="synonym">Eumeta japonica</name>
    <dbReference type="NCBI Taxonomy" id="151549"/>
    <lineage>
        <taxon>Eukaryota</taxon>
        <taxon>Metazoa</taxon>
        <taxon>Ecdysozoa</taxon>
        <taxon>Arthropoda</taxon>
        <taxon>Hexapoda</taxon>
        <taxon>Insecta</taxon>
        <taxon>Pterygota</taxon>
        <taxon>Neoptera</taxon>
        <taxon>Endopterygota</taxon>
        <taxon>Lepidoptera</taxon>
        <taxon>Glossata</taxon>
        <taxon>Ditrysia</taxon>
        <taxon>Tineoidea</taxon>
        <taxon>Psychidae</taxon>
        <taxon>Oiketicinae</taxon>
        <taxon>Eumeta</taxon>
    </lineage>
</organism>
<evidence type="ECO:0000313" key="1">
    <source>
        <dbReference type="EMBL" id="GBP92030.1"/>
    </source>
</evidence>
<comment type="caution">
    <text evidence="1">The sequence shown here is derived from an EMBL/GenBank/DDBJ whole genome shotgun (WGS) entry which is preliminary data.</text>
</comment>
<gene>
    <name evidence="1" type="ORF">EVAR_63709_1</name>
</gene>